<dbReference type="SUPFAM" id="SSF54826">
    <property type="entry name" value="Enolase N-terminal domain-like"/>
    <property type="match status" value="1"/>
</dbReference>
<dbReference type="InterPro" id="IPR013341">
    <property type="entry name" value="Mandelate_racemase_N_dom"/>
</dbReference>
<dbReference type="RefSeq" id="WP_142085196.1">
    <property type="nucleotide sequence ID" value="NZ_VFPV01000004.1"/>
</dbReference>
<dbReference type="InterPro" id="IPR029017">
    <property type="entry name" value="Enolase-like_N"/>
</dbReference>
<evidence type="ECO:0000313" key="11">
    <source>
        <dbReference type="Proteomes" id="UP000316993"/>
    </source>
</evidence>
<comment type="similarity">
    <text evidence="3">Belongs to the mandelate racemase/muconate lactonizing enzyme family.</text>
</comment>
<name>A0A543KVS9_9BURK</name>
<evidence type="ECO:0000256" key="4">
    <source>
        <dbReference type="ARBA" id="ARBA00022723"/>
    </source>
</evidence>
<dbReference type="NCBIfam" id="TIGR02534">
    <property type="entry name" value="mucon_cyclo"/>
    <property type="match status" value="1"/>
</dbReference>
<protein>
    <submittedName>
        <fullName evidence="10">Muconate cycloisomerase</fullName>
    </submittedName>
</protein>
<dbReference type="SFLD" id="SFLDG01258">
    <property type="entry name" value="(chloro)muconate_cycloisomeras"/>
    <property type="match status" value="1"/>
</dbReference>
<dbReference type="GO" id="GO:0018849">
    <property type="term" value="F:muconate cycloisomerase activity"/>
    <property type="evidence" value="ECO:0007669"/>
    <property type="project" value="InterPro"/>
</dbReference>
<dbReference type="PANTHER" id="PTHR48073">
    <property type="entry name" value="O-SUCCINYLBENZOATE SYNTHASE-RELATED"/>
    <property type="match status" value="1"/>
</dbReference>
<dbReference type="AlphaFoldDB" id="A0A543KVS9"/>
<dbReference type="Gene3D" id="3.20.20.120">
    <property type="entry name" value="Enolase-like C-terminal domain"/>
    <property type="match status" value="1"/>
</dbReference>
<evidence type="ECO:0000256" key="7">
    <source>
        <dbReference type="ARBA" id="ARBA00023235"/>
    </source>
</evidence>
<dbReference type="UniPathway" id="UPA00083"/>
<keyword evidence="6" id="KW-0464">Manganese</keyword>
<dbReference type="GO" id="GO:0016854">
    <property type="term" value="F:racemase and epimerase activity"/>
    <property type="evidence" value="ECO:0007669"/>
    <property type="project" value="UniProtKB-ARBA"/>
</dbReference>
<reference evidence="10 11" key="1">
    <citation type="submission" date="2019-06" db="EMBL/GenBank/DDBJ databases">
        <title>Genomic Encyclopedia of Archaeal and Bacterial Type Strains, Phase II (KMG-II): from individual species to whole genera.</title>
        <authorList>
            <person name="Goeker M."/>
        </authorList>
    </citation>
    <scope>NUCLEOTIDE SEQUENCE [LARGE SCALE GENOMIC DNA]</scope>
    <source>
        <strain evidence="10 11">DSM 7270</strain>
    </source>
</reference>
<evidence type="ECO:0000313" key="10">
    <source>
        <dbReference type="EMBL" id="TQM99166.1"/>
    </source>
</evidence>
<dbReference type="GO" id="GO:0009063">
    <property type="term" value="P:amino acid catabolic process"/>
    <property type="evidence" value="ECO:0007669"/>
    <property type="project" value="InterPro"/>
</dbReference>
<comment type="caution">
    <text evidence="10">The sequence shown here is derived from an EMBL/GenBank/DDBJ whole genome shotgun (WGS) entry which is preliminary data.</text>
</comment>
<sequence>MQHSPSLPLPASAAVIERVETFLVDLPTIRPHQLSMATMNGQTLMLVRLYCSDGTVGVGEGTTIGGLAYGAESPEGMKLAIDTYFAPLLVGADANHVPALMARLNKAIKENRFAKCAVETALFDALGHRTGLPVSQLLGGRVRDSLPVAWTLASGDTAKDIDEAERMLALRRHKTFKLKIGRRSVAADVAHVAAIKKALGDRGAVRVDVNMAWSELEAQQGLAGLADAGCELVEQPVASAEAMGRLKGRHPIAVMADESLTGPASAFALARDAAADVFAVKTEQSGGLQAAQQVAAIADAAGIELYGGTMLEGAVGTIASAHVFATFKHLQWGTELFGPLLLTEEILAEPLQYRDFELAVPTATGLGIALDEERVQYFRRDKKRSGMVAAAQPTPQPQIA</sequence>
<keyword evidence="4" id="KW-0479">Metal-binding</keyword>
<gene>
    <name evidence="10" type="ORF">BDD18_3811</name>
</gene>
<comment type="pathway">
    <text evidence="2">Aromatic compound metabolism.</text>
</comment>
<evidence type="ECO:0000256" key="5">
    <source>
        <dbReference type="ARBA" id="ARBA00022797"/>
    </source>
</evidence>
<dbReference type="PANTHER" id="PTHR48073:SF2">
    <property type="entry name" value="O-SUCCINYLBENZOATE SYNTHASE"/>
    <property type="match status" value="1"/>
</dbReference>
<dbReference type="Proteomes" id="UP000316993">
    <property type="component" value="Unassembled WGS sequence"/>
</dbReference>
<dbReference type="SFLD" id="SFLDG00180">
    <property type="entry name" value="muconate_cycloisomerase"/>
    <property type="match status" value="1"/>
</dbReference>
<dbReference type="GO" id="GO:0030145">
    <property type="term" value="F:manganese ion binding"/>
    <property type="evidence" value="ECO:0007669"/>
    <property type="project" value="InterPro"/>
</dbReference>
<evidence type="ECO:0000256" key="6">
    <source>
        <dbReference type="ARBA" id="ARBA00023211"/>
    </source>
</evidence>
<dbReference type="SUPFAM" id="SSF51604">
    <property type="entry name" value="Enolase C-terminal domain-like"/>
    <property type="match status" value="1"/>
</dbReference>
<evidence type="ECO:0000256" key="2">
    <source>
        <dbReference type="ARBA" id="ARBA00005211"/>
    </source>
</evidence>
<dbReference type="InterPro" id="IPR029065">
    <property type="entry name" value="Enolase_C-like"/>
</dbReference>
<proteinExistence type="inferred from homology"/>
<dbReference type="GO" id="GO:0006518">
    <property type="term" value="P:peptide metabolic process"/>
    <property type="evidence" value="ECO:0007669"/>
    <property type="project" value="UniProtKB-ARBA"/>
</dbReference>
<keyword evidence="5" id="KW-0058">Aromatic hydrocarbons catabolism</keyword>
<dbReference type="InterPro" id="IPR036849">
    <property type="entry name" value="Enolase-like_C_sf"/>
</dbReference>
<comment type="cofactor">
    <cofactor evidence="1">
        <name>Mn(2+)</name>
        <dbReference type="ChEBI" id="CHEBI:29035"/>
    </cofactor>
</comment>
<feature type="active site" description="Proton donor" evidence="8">
    <location>
        <position position="335"/>
    </location>
</feature>
<dbReference type="InterPro" id="IPR013342">
    <property type="entry name" value="Mandelate_racemase_C"/>
</dbReference>
<dbReference type="InterPro" id="IPR013370">
    <property type="entry name" value="Chloromuconate_cycloisomerase"/>
</dbReference>
<dbReference type="Pfam" id="PF13378">
    <property type="entry name" value="MR_MLE_C"/>
    <property type="match status" value="1"/>
</dbReference>
<dbReference type="CDD" id="cd03318">
    <property type="entry name" value="MLE"/>
    <property type="match status" value="1"/>
</dbReference>
<feature type="active site" description="Proton acceptor" evidence="8">
    <location>
        <position position="179"/>
    </location>
</feature>
<dbReference type="Pfam" id="PF02746">
    <property type="entry name" value="MR_MLE_N"/>
    <property type="match status" value="1"/>
</dbReference>
<evidence type="ECO:0000256" key="8">
    <source>
        <dbReference type="PIRSR" id="PIRSR613370-1"/>
    </source>
</evidence>
<evidence type="ECO:0000259" key="9">
    <source>
        <dbReference type="SMART" id="SM00922"/>
    </source>
</evidence>
<dbReference type="InterPro" id="IPR018110">
    <property type="entry name" value="Mandel_Rmase/mucon_lact_enz_CS"/>
</dbReference>
<accession>A0A543KVS9</accession>
<keyword evidence="7 10" id="KW-0413">Isomerase</keyword>
<dbReference type="SFLD" id="SFLDS00001">
    <property type="entry name" value="Enolase"/>
    <property type="match status" value="1"/>
</dbReference>
<evidence type="ECO:0000256" key="1">
    <source>
        <dbReference type="ARBA" id="ARBA00001936"/>
    </source>
</evidence>
<dbReference type="EMBL" id="VFPV01000004">
    <property type="protein sequence ID" value="TQM99166.1"/>
    <property type="molecule type" value="Genomic_DNA"/>
</dbReference>
<dbReference type="Gene3D" id="3.30.390.10">
    <property type="entry name" value="Enolase-like, N-terminal domain"/>
    <property type="match status" value="1"/>
</dbReference>
<dbReference type="SMART" id="SM00922">
    <property type="entry name" value="MR_MLE"/>
    <property type="match status" value="1"/>
</dbReference>
<evidence type="ECO:0000256" key="3">
    <source>
        <dbReference type="ARBA" id="ARBA00008031"/>
    </source>
</evidence>
<organism evidence="10 11">
    <name type="scientific">Acidovorax temperans</name>
    <dbReference type="NCBI Taxonomy" id="80878"/>
    <lineage>
        <taxon>Bacteria</taxon>
        <taxon>Pseudomonadati</taxon>
        <taxon>Pseudomonadota</taxon>
        <taxon>Betaproteobacteria</taxon>
        <taxon>Burkholderiales</taxon>
        <taxon>Comamonadaceae</taxon>
        <taxon>Acidovorax</taxon>
    </lineage>
</organism>
<dbReference type="GO" id="GO:0018850">
    <property type="term" value="F:chloromuconate cycloisomerase activity"/>
    <property type="evidence" value="ECO:0007669"/>
    <property type="project" value="InterPro"/>
</dbReference>
<dbReference type="PROSITE" id="PS00909">
    <property type="entry name" value="MR_MLE_2"/>
    <property type="match status" value="1"/>
</dbReference>
<feature type="domain" description="Mandelate racemase/muconate lactonizing enzyme C-terminal" evidence="9">
    <location>
        <begin position="158"/>
        <end position="253"/>
    </location>
</feature>